<dbReference type="InterPro" id="IPR011047">
    <property type="entry name" value="Quinoprotein_ADH-like_sf"/>
</dbReference>
<feature type="compositionally biased region" description="Gly residues" evidence="1">
    <location>
        <begin position="1"/>
        <end position="28"/>
    </location>
</feature>
<dbReference type="EMBL" id="QFQP01000012">
    <property type="protein sequence ID" value="PZR12243.1"/>
    <property type="molecule type" value="Genomic_DNA"/>
</dbReference>
<sequence>MGQCTVGGGTGGGSGGGTGGGSDGGGGPLTPFSFRTDGAAPNSVRLDGLATPAYLEVAGESAYVIATETSTCEMTGNHRPSSVTRLDTATGWSVMWRTALHPRIKPLDVAWSTDGLTVVGSGEVAGTPSRGGDDAVVVRIRDDGTVAWSRQFGSIFEDRVLRALPRPGGKVLVAGVTGGALEGQVSRGGEDVFLAQLGADGTTDWFRQIGTSGDERLLDVVVLDDDSLMLGGWSSGVPFLRGFDATGVPTWSQQPHIVSDKFMRATLTRWGDGVVWSGTEGSADIALFAATGELLWAADAGANLYFSEVKELDEDRVSLHGVRRLPWSDPASVRLEAFEDIWWRDGGVTSTPGFGGGWPSEGRTTFDHVALGHRSNNTWTIGSSVWSTLNYDVLSMSSFESGASSRTAHSDWLFDGPANMTRPRSYWLAQPWALGFTASGAQITLGEAVSMPCSPQGGWLWIAKSL</sequence>
<reference evidence="2 3" key="1">
    <citation type="submission" date="2017-08" db="EMBL/GenBank/DDBJ databases">
        <title>Infants hospitalized years apart are colonized by the same room-sourced microbial strains.</title>
        <authorList>
            <person name="Brooks B."/>
            <person name="Olm M.R."/>
            <person name="Firek B.A."/>
            <person name="Baker R."/>
            <person name="Thomas B.C."/>
            <person name="Morowitz M.J."/>
            <person name="Banfield J.F."/>
        </authorList>
    </citation>
    <scope>NUCLEOTIDE SEQUENCE [LARGE SCALE GENOMIC DNA]</scope>
    <source>
        <strain evidence="2">S2_003_000_R2_14</strain>
    </source>
</reference>
<dbReference type="SUPFAM" id="SSF50998">
    <property type="entry name" value="Quinoprotein alcohol dehydrogenase-like"/>
    <property type="match status" value="1"/>
</dbReference>
<protein>
    <submittedName>
        <fullName evidence="2">Uncharacterized protein</fullName>
    </submittedName>
</protein>
<evidence type="ECO:0000256" key="1">
    <source>
        <dbReference type="SAM" id="MobiDB-lite"/>
    </source>
</evidence>
<gene>
    <name evidence="2" type="ORF">DI536_15155</name>
</gene>
<evidence type="ECO:0000313" key="3">
    <source>
        <dbReference type="Proteomes" id="UP000249061"/>
    </source>
</evidence>
<organism evidence="2 3">
    <name type="scientific">Archangium gephyra</name>
    <dbReference type="NCBI Taxonomy" id="48"/>
    <lineage>
        <taxon>Bacteria</taxon>
        <taxon>Pseudomonadati</taxon>
        <taxon>Myxococcota</taxon>
        <taxon>Myxococcia</taxon>
        <taxon>Myxococcales</taxon>
        <taxon>Cystobacterineae</taxon>
        <taxon>Archangiaceae</taxon>
        <taxon>Archangium</taxon>
    </lineage>
</organism>
<name>A0A2W5TG45_9BACT</name>
<dbReference type="AlphaFoldDB" id="A0A2W5TG45"/>
<feature type="region of interest" description="Disordered" evidence="1">
    <location>
        <begin position="1"/>
        <end position="38"/>
    </location>
</feature>
<accession>A0A2W5TG45</accession>
<evidence type="ECO:0000313" key="2">
    <source>
        <dbReference type="EMBL" id="PZR12243.1"/>
    </source>
</evidence>
<proteinExistence type="predicted"/>
<dbReference type="Gene3D" id="2.80.10.50">
    <property type="match status" value="1"/>
</dbReference>
<comment type="caution">
    <text evidence="2">The sequence shown here is derived from an EMBL/GenBank/DDBJ whole genome shotgun (WGS) entry which is preliminary data.</text>
</comment>
<dbReference type="Proteomes" id="UP000249061">
    <property type="component" value="Unassembled WGS sequence"/>
</dbReference>